<feature type="domain" description="WRKY" evidence="8">
    <location>
        <begin position="192"/>
        <end position="258"/>
    </location>
</feature>
<comment type="similarity">
    <text evidence="6">Belongs to the WRKY group II-e family.</text>
</comment>
<feature type="compositionally biased region" description="Low complexity" evidence="7">
    <location>
        <begin position="130"/>
        <end position="153"/>
    </location>
</feature>
<dbReference type="OMA" id="CKPFFNE"/>
<evidence type="ECO:0000256" key="7">
    <source>
        <dbReference type="SAM" id="MobiDB-lite"/>
    </source>
</evidence>
<dbReference type="STRING" id="56857.A0A200R2Q0"/>
<dbReference type="FunFam" id="2.20.25.80:FF:000007">
    <property type="entry name" value="WRKY transcription factor 22"/>
    <property type="match status" value="1"/>
</dbReference>
<dbReference type="GO" id="GO:0000976">
    <property type="term" value="F:transcription cis-regulatory region binding"/>
    <property type="evidence" value="ECO:0007669"/>
    <property type="project" value="TreeGrafter"/>
</dbReference>
<feature type="compositionally biased region" description="Acidic residues" evidence="7">
    <location>
        <begin position="321"/>
        <end position="335"/>
    </location>
</feature>
<keyword evidence="3 9" id="KW-0238">DNA-binding</keyword>
<comment type="caution">
    <text evidence="9">The sequence shown here is derived from an EMBL/GenBank/DDBJ whole genome shotgun (WGS) entry which is preliminary data.</text>
</comment>
<dbReference type="Gene3D" id="2.20.25.80">
    <property type="entry name" value="WRKY domain"/>
    <property type="match status" value="1"/>
</dbReference>
<evidence type="ECO:0000313" key="9">
    <source>
        <dbReference type="EMBL" id="OVA16948.1"/>
    </source>
</evidence>
<dbReference type="SMART" id="SM00774">
    <property type="entry name" value="WRKY"/>
    <property type="match status" value="1"/>
</dbReference>
<feature type="compositionally biased region" description="Basic and acidic residues" evidence="7">
    <location>
        <begin position="11"/>
        <end position="22"/>
    </location>
</feature>
<dbReference type="InterPro" id="IPR036576">
    <property type="entry name" value="WRKY_dom_sf"/>
</dbReference>
<proteinExistence type="inferred from homology"/>
<dbReference type="GO" id="GO:0005634">
    <property type="term" value="C:nucleus"/>
    <property type="evidence" value="ECO:0007669"/>
    <property type="project" value="UniProtKB-SubCell"/>
</dbReference>
<keyword evidence="4" id="KW-0804">Transcription</keyword>
<dbReference type="Pfam" id="PF03106">
    <property type="entry name" value="WRKY"/>
    <property type="match status" value="1"/>
</dbReference>
<dbReference type="PANTHER" id="PTHR32096">
    <property type="entry name" value="WRKY TRANSCRIPTION FACTOR 30-RELATED-RELATED"/>
    <property type="match status" value="1"/>
</dbReference>
<feature type="compositionally biased region" description="Low complexity" evidence="7">
    <location>
        <begin position="1"/>
        <end position="10"/>
    </location>
</feature>
<dbReference type="FunCoup" id="A0A200R2Q0">
    <property type="interactions" value="252"/>
</dbReference>
<dbReference type="InParanoid" id="A0A200R2Q0"/>
<dbReference type="EMBL" id="MVGT01000457">
    <property type="protein sequence ID" value="OVA16948.1"/>
    <property type="molecule type" value="Genomic_DNA"/>
</dbReference>
<evidence type="ECO:0000313" key="10">
    <source>
        <dbReference type="Proteomes" id="UP000195402"/>
    </source>
</evidence>
<evidence type="ECO:0000259" key="8">
    <source>
        <dbReference type="PROSITE" id="PS50811"/>
    </source>
</evidence>
<dbReference type="Proteomes" id="UP000195402">
    <property type="component" value="Unassembled WGS sequence"/>
</dbReference>
<organism evidence="9 10">
    <name type="scientific">Macleaya cordata</name>
    <name type="common">Five-seeded plume-poppy</name>
    <name type="synonym">Bocconia cordata</name>
    <dbReference type="NCBI Taxonomy" id="56857"/>
    <lineage>
        <taxon>Eukaryota</taxon>
        <taxon>Viridiplantae</taxon>
        <taxon>Streptophyta</taxon>
        <taxon>Embryophyta</taxon>
        <taxon>Tracheophyta</taxon>
        <taxon>Spermatophyta</taxon>
        <taxon>Magnoliopsida</taxon>
        <taxon>Ranunculales</taxon>
        <taxon>Papaveraceae</taxon>
        <taxon>Papaveroideae</taxon>
        <taxon>Macleaya</taxon>
    </lineage>
</organism>
<dbReference type="AlphaFoldDB" id="A0A200R2Q0"/>
<evidence type="ECO:0000256" key="6">
    <source>
        <dbReference type="ARBA" id="ARBA00060761"/>
    </source>
</evidence>
<keyword evidence="2" id="KW-0805">Transcription regulation</keyword>
<feature type="compositionally biased region" description="Low complexity" evidence="7">
    <location>
        <begin position="287"/>
        <end position="296"/>
    </location>
</feature>
<evidence type="ECO:0000256" key="3">
    <source>
        <dbReference type="ARBA" id="ARBA00023125"/>
    </source>
</evidence>
<keyword evidence="10" id="KW-1185">Reference proteome</keyword>
<name>A0A200R2Q0_MACCD</name>
<evidence type="ECO:0000256" key="1">
    <source>
        <dbReference type="ARBA" id="ARBA00004123"/>
    </source>
</evidence>
<feature type="region of interest" description="Disordered" evidence="7">
    <location>
        <begin position="257"/>
        <end position="337"/>
    </location>
</feature>
<protein>
    <submittedName>
        <fullName evidence="9">DNA-binding WRKY</fullName>
    </submittedName>
</protein>
<sequence>MHKQEQQQQQEKQEKQKTEKQSPDISLMEDDWDLQAVVRGCCNSSTTTTTTNTAAASSMEDPFCFAPFGNLKQEDQFFSLPDLYSSPTVIEDLEQLYKPFFPNNLSQIPISPKSSITTSTTVSPVLGGLQIQQKQQHQQQQQHHQQQQKQKQVQSHRSLSGSVISATSNTQSQTPRPKRRKNQQKRVVCQVPAEGLSSDMWAWRKYGQKPIKGSPYPRGYYRCSSSKGCLARKQVERSRSDPSMFIITYTAEHNHAVPTHRNSLAGSTRHKFSTPQKGSINGDDQETNTNKPSCSSSPPPNLSPTTPLMASMDDETKQESREDEEEMIDEDEEDEIHIPDMVMTDDFFMGLDELAGPTNGDNSSAGADPVFDDCFTDHFPSNFPSPWFTNNATTAAGGG</sequence>
<feature type="region of interest" description="Disordered" evidence="7">
    <location>
        <begin position="130"/>
        <end position="187"/>
    </location>
</feature>
<reference evidence="9 10" key="1">
    <citation type="journal article" date="2017" name="Mol. Plant">
        <title>The Genome of Medicinal Plant Macleaya cordata Provides New Insights into Benzylisoquinoline Alkaloids Metabolism.</title>
        <authorList>
            <person name="Liu X."/>
            <person name="Liu Y."/>
            <person name="Huang P."/>
            <person name="Ma Y."/>
            <person name="Qing Z."/>
            <person name="Tang Q."/>
            <person name="Cao H."/>
            <person name="Cheng P."/>
            <person name="Zheng Y."/>
            <person name="Yuan Z."/>
            <person name="Zhou Y."/>
            <person name="Liu J."/>
            <person name="Tang Z."/>
            <person name="Zhuo Y."/>
            <person name="Zhang Y."/>
            <person name="Yu L."/>
            <person name="Huang J."/>
            <person name="Yang P."/>
            <person name="Peng Q."/>
            <person name="Zhang J."/>
            <person name="Jiang W."/>
            <person name="Zhang Z."/>
            <person name="Lin K."/>
            <person name="Ro D.K."/>
            <person name="Chen X."/>
            <person name="Xiong X."/>
            <person name="Shang Y."/>
            <person name="Huang S."/>
            <person name="Zeng J."/>
        </authorList>
    </citation>
    <scope>NUCLEOTIDE SEQUENCE [LARGE SCALE GENOMIC DNA]</scope>
    <source>
        <strain evidence="10">cv. BLH2017</strain>
        <tissue evidence="9">Root</tissue>
    </source>
</reference>
<evidence type="ECO:0000256" key="4">
    <source>
        <dbReference type="ARBA" id="ARBA00023163"/>
    </source>
</evidence>
<evidence type="ECO:0000256" key="2">
    <source>
        <dbReference type="ARBA" id="ARBA00023015"/>
    </source>
</evidence>
<feature type="compositionally biased region" description="Polar residues" evidence="7">
    <location>
        <begin position="155"/>
        <end position="175"/>
    </location>
</feature>
<dbReference type="PROSITE" id="PS50811">
    <property type="entry name" value="WRKY"/>
    <property type="match status" value="1"/>
</dbReference>
<dbReference type="InterPro" id="IPR044810">
    <property type="entry name" value="WRKY_plant"/>
</dbReference>
<gene>
    <name evidence="9" type="ORF">BVC80_737g23</name>
</gene>
<dbReference type="SUPFAM" id="SSF118290">
    <property type="entry name" value="WRKY DNA-binding domain"/>
    <property type="match status" value="1"/>
</dbReference>
<dbReference type="PANTHER" id="PTHR32096:SF61">
    <property type="entry name" value="WRKY TRANSCRIPTION FACTOR 22"/>
    <property type="match status" value="1"/>
</dbReference>
<dbReference type="InterPro" id="IPR003657">
    <property type="entry name" value="WRKY_dom"/>
</dbReference>
<accession>A0A200R2Q0</accession>
<feature type="region of interest" description="Disordered" evidence="7">
    <location>
        <begin position="1"/>
        <end position="29"/>
    </location>
</feature>
<comment type="subcellular location">
    <subcellularLocation>
        <location evidence="1">Nucleus</location>
    </subcellularLocation>
</comment>
<dbReference type="GO" id="GO:0003700">
    <property type="term" value="F:DNA-binding transcription factor activity"/>
    <property type="evidence" value="ECO:0007669"/>
    <property type="project" value="InterPro"/>
</dbReference>
<keyword evidence="5" id="KW-0539">Nucleus</keyword>
<evidence type="ECO:0000256" key="5">
    <source>
        <dbReference type="ARBA" id="ARBA00023242"/>
    </source>
</evidence>
<dbReference type="OrthoDB" id="662136at2759"/>